<reference evidence="3" key="1">
    <citation type="submission" date="2024-02" db="UniProtKB">
        <authorList>
            <consortium name="WormBaseParasite"/>
        </authorList>
    </citation>
    <scope>IDENTIFICATION</scope>
</reference>
<dbReference type="GO" id="GO:0016042">
    <property type="term" value="P:lipid catabolic process"/>
    <property type="evidence" value="ECO:0007669"/>
    <property type="project" value="InterPro"/>
</dbReference>
<evidence type="ECO:0000313" key="2">
    <source>
        <dbReference type="Proteomes" id="UP000887575"/>
    </source>
</evidence>
<dbReference type="GO" id="GO:0016298">
    <property type="term" value="F:lipase activity"/>
    <property type="evidence" value="ECO:0007669"/>
    <property type="project" value="TreeGrafter"/>
</dbReference>
<protein>
    <submittedName>
        <fullName evidence="3">Uncharacterized protein</fullName>
    </submittedName>
</protein>
<dbReference type="Pfam" id="PF01344">
    <property type="entry name" value="Kelch_1"/>
    <property type="match status" value="1"/>
</dbReference>
<sequence length="138" mass="15365">MAGLQLPACALGGLPICNQLNGLYSGNCPHTSSYLNDINSLQRYEGQHIYTIYSKMDQVVGFLVCGGITSQIGGQEGERIVDSGWELIVCGGFDGSRTTNKSERFDFRNTRWSDFPSMTLSKSALRITSRIIRLFRCW</sequence>
<keyword evidence="1" id="KW-0880">Kelch repeat</keyword>
<dbReference type="Proteomes" id="UP000887575">
    <property type="component" value="Unassembled WGS sequence"/>
</dbReference>
<evidence type="ECO:0000256" key="1">
    <source>
        <dbReference type="ARBA" id="ARBA00022441"/>
    </source>
</evidence>
<dbReference type="PANTHER" id="PTHR32015:SF5">
    <property type="entry name" value="LIPASE RELATED"/>
    <property type="match status" value="1"/>
</dbReference>
<dbReference type="WBParaSite" id="MBELARI_LOCUS1427">
    <property type="protein sequence ID" value="MBELARI_LOCUS1427"/>
    <property type="gene ID" value="MBELARI_LOCUS1427"/>
</dbReference>
<dbReference type="InterPro" id="IPR015915">
    <property type="entry name" value="Kelch-typ_b-propeller"/>
</dbReference>
<dbReference type="InterPro" id="IPR006652">
    <property type="entry name" value="Kelch_1"/>
</dbReference>
<evidence type="ECO:0000313" key="3">
    <source>
        <dbReference type="WBParaSite" id="MBELARI_LOCUS1427"/>
    </source>
</evidence>
<keyword evidence="2" id="KW-1185">Reference proteome</keyword>
<name>A0AAF3EJU1_9BILA</name>
<dbReference type="PANTHER" id="PTHR32015">
    <property type="entry name" value="FASTING INDUCED LIPASE"/>
    <property type="match status" value="1"/>
</dbReference>
<proteinExistence type="predicted"/>
<organism evidence="2 3">
    <name type="scientific">Mesorhabditis belari</name>
    <dbReference type="NCBI Taxonomy" id="2138241"/>
    <lineage>
        <taxon>Eukaryota</taxon>
        <taxon>Metazoa</taxon>
        <taxon>Ecdysozoa</taxon>
        <taxon>Nematoda</taxon>
        <taxon>Chromadorea</taxon>
        <taxon>Rhabditida</taxon>
        <taxon>Rhabditina</taxon>
        <taxon>Rhabditomorpha</taxon>
        <taxon>Rhabditoidea</taxon>
        <taxon>Rhabditidae</taxon>
        <taxon>Mesorhabditinae</taxon>
        <taxon>Mesorhabditis</taxon>
    </lineage>
</organism>
<dbReference type="AlphaFoldDB" id="A0AAF3EJU1"/>
<dbReference type="Pfam" id="PF01674">
    <property type="entry name" value="Lipase_2"/>
    <property type="match status" value="1"/>
</dbReference>
<accession>A0AAF3EJU1</accession>
<dbReference type="InterPro" id="IPR002918">
    <property type="entry name" value="Lipase_EstA/Esterase_EstB"/>
</dbReference>
<dbReference type="SUPFAM" id="SSF117281">
    <property type="entry name" value="Kelch motif"/>
    <property type="match status" value="1"/>
</dbReference>